<dbReference type="PANTHER" id="PTHR10695">
    <property type="entry name" value="DEPHOSPHO-COA KINASE-RELATED"/>
    <property type="match status" value="1"/>
</dbReference>
<dbReference type="PANTHER" id="PTHR10695:SF46">
    <property type="entry name" value="BIFUNCTIONAL COENZYME A SYNTHASE-RELATED"/>
    <property type="match status" value="1"/>
</dbReference>
<evidence type="ECO:0000256" key="5">
    <source>
        <dbReference type="HAMAP-Rule" id="MF_00376"/>
    </source>
</evidence>
<dbReference type="OrthoDB" id="9812943at2"/>
<evidence type="ECO:0000256" key="4">
    <source>
        <dbReference type="ARBA" id="ARBA00022993"/>
    </source>
</evidence>
<dbReference type="AlphaFoldDB" id="A0A348HDI8"/>
<keyword evidence="5 7" id="KW-0418">Kinase</keyword>
<organism evidence="7 8">
    <name type="scientific">Zymobacter palmae</name>
    <dbReference type="NCBI Taxonomy" id="33074"/>
    <lineage>
        <taxon>Bacteria</taxon>
        <taxon>Pseudomonadati</taxon>
        <taxon>Pseudomonadota</taxon>
        <taxon>Gammaproteobacteria</taxon>
        <taxon>Oceanospirillales</taxon>
        <taxon>Halomonadaceae</taxon>
        <taxon>Zymobacter group</taxon>
        <taxon>Zymobacter</taxon>
    </lineage>
</organism>
<dbReference type="GO" id="GO:0015937">
    <property type="term" value="P:coenzyme A biosynthetic process"/>
    <property type="evidence" value="ECO:0007669"/>
    <property type="project" value="UniProtKB-UniRule"/>
</dbReference>
<dbReference type="GO" id="GO:0004140">
    <property type="term" value="F:dephospho-CoA kinase activity"/>
    <property type="evidence" value="ECO:0007669"/>
    <property type="project" value="UniProtKB-UniRule"/>
</dbReference>
<comment type="pathway">
    <text evidence="5">Cofactor biosynthesis; coenzyme A biosynthesis; CoA from (R)-pantothenate: step 5/5.</text>
</comment>
<dbReference type="Pfam" id="PF01121">
    <property type="entry name" value="CoaE"/>
    <property type="match status" value="1"/>
</dbReference>
<gene>
    <name evidence="5" type="primary">coaE</name>
    <name evidence="7" type="ORF">ZBT109_0917</name>
</gene>
<comment type="function">
    <text evidence="5">Catalyzes the phosphorylation of the 3'-hydroxyl group of dephosphocoenzyme A to form coenzyme A.</text>
</comment>
<feature type="binding site" evidence="5">
    <location>
        <begin position="11"/>
        <end position="16"/>
    </location>
    <ligand>
        <name>ATP</name>
        <dbReference type="ChEBI" id="CHEBI:30616"/>
    </ligand>
</feature>
<dbReference type="UniPathway" id="UPA00241">
    <property type="reaction ID" value="UER00356"/>
</dbReference>
<name>A0A348HDI8_9GAMM</name>
<dbReference type="Gene3D" id="3.40.50.300">
    <property type="entry name" value="P-loop containing nucleotide triphosphate hydrolases"/>
    <property type="match status" value="1"/>
</dbReference>
<dbReference type="InterPro" id="IPR027417">
    <property type="entry name" value="P-loop_NTPase"/>
</dbReference>
<dbReference type="NCBIfam" id="TIGR00152">
    <property type="entry name" value="dephospho-CoA kinase"/>
    <property type="match status" value="1"/>
</dbReference>
<dbReference type="EC" id="2.7.1.24" evidence="5 6"/>
<evidence type="ECO:0000313" key="7">
    <source>
        <dbReference type="EMBL" id="BBG29690.1"/>
    </source>
</evidence>
<dbReference type="EMBL" id="AP018933">
    <property type="protein sequence ID" value="BBG29690.1"/>
    <property type="molecule type" value="Genomic_DNA"/>
</dbReference>
<keyword evidence="3 5" id="KW-0067">ATP-binding</keyword>
<proteinExistence type="inferred from homology"/>
<keyword evidence="5" id="KW-0963">Cytoplasm</keyword>
<evidence type="ECO:0000313" key="8">
    <source>
        <dbReference type="Proteomes" id="UP000267342"/>
    </source>
</evidence>
<sequence>MLIIGLTGGIASGKSTITRLFNAHGIGHVDADQVARDIVAPGEPVLAQLVERYGQHLLLPNGTLDRAALRTVIFEDPTERRWVEALMHPAIRQRMFEQVARQPEPYTLLVVPLLFETGLDQQVDRVLVIDIPEALQRTRLKARDHSSDAQIEAILNAQLTRTERLARADDVIDNSLALGDPALAQRVAELDHHYRQLVKQAR</sequence>
<dbReference type="STRING" id="1123510.GCA_000620025_02279"/>
<dbReference type="SUPFAM" id="SSF52540">
    <property type="entry name" value="P-loop containing nucleoside triphosphate hydrolases"/>
    <property type="match status" value="1"/>
</dbReference>
<dbReference type="InterPro" id="IPR001977">
    <property type="entry name" value="Depp_CoAkinase"/>
</dbReference>
<evidence type="ECO:0000256" key="2">
    <source>
        <dbReference type="ARBA" id="ARBA00022741"/>
    </source>
</evidence>
<evidence type="ECO:0000256" key="3">
    <source>
        <dbReference type="ARBA" id="ARBA00022840"/>
    </source>
</evidence>
<dbReference type="Proteomes" id="UP000267342">
    <property type="component" value="Chromosome"/>
</dbReference>
<dbReference type="CDD" id="cd02022">
    <property type="entry name" value="DPCK"/>
    <property type="match status" value="1"/>
</dbReference>
<dbReference type="GO" id="GO:0005524">
    <property type="term" value="F:ATP binding"/>
    <property type="evidence" value="ECO:0007669"/>
    <property type="project" value="UniProtKB-UniRule"/>
</dbReference>
<keyword evidence="2 5" id="KW-0547">Nucleotide-binding</keyword>
<dbReference type="GO" id="GO:0005737">
    <property type="term" value="C:cytoplasm"/>
    <property type="evidence" value="ECO:0007669"/>
    <property type="project" value="UniProtKB-SubCell"/>
</dbReference>
<evidence type="ECO:0000256" key="1">
    <source>
        <dbReference type="ARBA" id="ARBA00009018"/>
    </source>
</evidence>
<keyword evidence="4 5" id="KW-0173">Coenzyme A biosynthesis</keyword>
<protein>
    <recommendedName>
        <fullName evidence="5 6">Dephospho-CoA kinase</fullName>
        <ecNumber evidence="5 6">2.7.1.24</ecNumber>
    </recommendedName>
    <alternativeName>
        <fullName evidence="5">Dephosphocoenzyme A kinase</fullName>
    </alternativeName>
</protein>
<comment type="similarity">
    <text evidence="1 5">Belongs to the CoaE family.</text>
</comment>
<comment type="catalytic activity">
    <reaction evidence="5">
        <text>3'-dephospho-CoA + ATP = ADP + CoA + H(+)</text>
        <dbReference type="Rhea" id="RHEA:18245"/>
        <dbReference type="ChEBI" id="CHEBI:15378"/>
        <dbReference type="ChEBI" id="CHEBI:30616"/>
        <dbReference type="ChEBI" id="CHEBI:57287"/>
        <dbReference type="ChEBI" id="CHEBI:57328"/>
        <dbReference type="ChEBI" id="CHEBI:456216"/>
        <dbReference type="EC" id="2.7.1.24"/>
    </reaction>
</comment>
<keyword evidence="5" id="KW-0808">Transferase</keyword>
<reference evidence="7 8" key="1">
    <citation type="submission" date="2018-09" db="EMBL/GenBank/DDBJ databases">
        <title>Zymobacter palmae IAM14233 (=T109) whole genome analysis.</title>
        <authorList>
            <person name="Yanase H."/>
        </authorList>
    </citation>
    <scope>NUCLEOTIDE SEQUENCE [LARGE SCALE GENOMIC DNA]</scope>
    <source>
        <strain evidence="7 8">IAM14233</strain>
    </source>
</reference>
<dbReference type="KEGG" id="zpl:ZBT109_0917"/>
<keyword evidence="8" id="KW-1185">Reference proteome</keyword>
<dbReference type="PROSITE" id="PS51219">
    <property type="entry name" value="DPCK"/>
    <property type="match status" value="1"/>
</dbReference>
<comment type="subcellular location">
    <subcellularLocation>
        <location evidence="5">Cytoplasm</location>
    </subcellularLocation>
</comment>
<dbReference type="HAMAP" id="MF_00376">
    <property type="entry name" value="Dephospho_CoA_kinase"/>
    <property type="match status" value="1"/>
</dbReference>
<dbReference type="RefSeq" id="WP_038278376.1">
    <property type="nucleotide sequence ID" value="NZ_AP018933.1"/>
</dbReference>
<accession>A0A348HDI8</accession>
<evidence type="ECO:0000256" key="6">
    <source>
        <dbReference type="NCBIfam" id="TIGR00152"/>
    </source>
</evidence>